<keyword evidence="2 9" id="KW-0813">Transport</keyword>
<comment type="subcellular location">
    <subcellularLocation>
        <location evidence="1 9">Cell membrane</location>
        <topology evidence="1 9">Single-pass membrane protein</topology>
    </subcellularLocation>
</comment>
<reference evidence="10" key="2">
    <citation type="submission" date="2021-04" db="EMBL/GenBank/DDBJ databases">
        <authorList>
            <person name="Gilroy R."/>
        </authorList>
    </citation>
    <scope>NUCLEOTIDE SEQUENCE</scope>
    <source>
        <strain evidence="10">ChiHjej13B12-4958</strain>
    </source>
</reference>
<dbReference type="InterPro" id="IPR006312">
    <property type="entry name" value="TatA/E"/>
</dbReference>
<dbReference type="Proteomes" id="UP000823858">
    <property type="component" value="Unassembled WGS sequence"/>
</dbReference>
<sequence length="103" mass="10369">MFANLTGVHALVILAVVLLLFGAAKLPALAKSVGQSVRILKDETKDNATTTGATTGTAAASDTPVVTHDTAYVAPSQVQAHPNLIATTAAGSAVTTDQAQRTA</sequence>
<dbReference type="EMBL" id="DWVP01000010">
    <property type="protein sequence ID" value="HJC84822.1"/>
    <property type="molecule type" value="Genomic_DNA"/>
</dbReference>
<dbReference type="PANTHER" id="PTHR42982">
    <property type="entry name" value="SEC-INDEPENDENT PROTEIN TRANSLOCASE PROTEIN TATA"/>
    <property type="match status" value="1"/>
</dbReference>
<comment type="caution">
    <text evidence="10">The sequence shown here is derived from an EMBL/GenBank/DDBJ whole genome shotgun (WGS) entry which is preliminary data.</text>
</comment>
<dbReference type="InterPro" id="IPR003369">
    <property type="entry name" value="TatA/B/E"/>
</dbReference>
<evidence type="ECO:0000313" key="10">
    <source>
        <dbReference type="EMBL" id="HJC84822.1"/>
    </source>
</evidence>
<protein>
    <recommendedName>
        <fullName evidence="9">Sec-independent protein translocase protein TatA</fullName>
    </recommendedName>
</protein>
<evidence type="ECO:0000256" key="8">
    <source>
        <dbReference type="ARBA" id="ARBA00023136"/>
    </source>
</evidence>
<dbReference type="GO" id="GO:0043953">
    <property type="term" value="P:protein transport by the Tat complex"/>
    <property type="evidence" value="ECO:0007669"/>
    <property type="project" value="UniProtKB-UniRule"/>
</dbReference>
<dbReference type="GO" id="GO:0033281">
    <property type="term" value="C:TAT protein transport complex"/>
    <property type="evidence" value="ECO:0007669"/>
    <property type="project" value="UniProtKB-UniRule"/>
</dbReference>
<dbReference type="Pfam" id="PF02416">
    <property type="entry name" value="TatA_B_E"/>
    <property type="match status" value="1"/>
</dbReference>
<dbReference type="AlphaFoldDB" id="A0A9D2TNH0"/>
<evidence type="ECO:0000256" key="9">
    <source>
        <dbReference type="HAMAP-Rule" id="MF_00236"/>
    </source>
</evidence>
<keyword evidence="6 9" id="KW-1133">Transmembrane helix</keyword>
<evidence type="ECO:0000256" key="6">
    <source>
        <dbReference type="ARBA" id="ARBA00022989"/>
    </source>
</evidence>
<dbReference type="HAMAP" id="MF_00236">
    <property type="entry name" value="TatA_E"/>
    <property type="match status" value="1"/>
</dbReference>
<comment type="function">
    <text evidence="9">Part of the twin-arginine translocation (Tat) system that transports large folded proteins containing a characteristic twin-arginine motif in their signal peptide across membranes. TatA could form the protein-conducting channel of the Tat system.</text>
</comment>
<evidence type="ECO:0000256" key="1">
    <source>
        <dbReference type="ARBA" id="ARBA00004162"/>
    </source>
</evidence>
<evidence type="ECO:0000256" key="3">
    <source>
        <dbReference type="ARBA" id="ARBA00022475"/>
    </source>
</evidence>
<gene>
    <name evidence="9" type="primary">tatA</name>
    <name evidence="10" type="ORF">H9751_04615</name>
</gene>
<accession>A0A9D2TNH0</accession>
<comment type="similarity">
    <text evidence="9">Belongs to the TatA/E family.</text>
</comment>
<evidence type="ECO:0000256" key="4">
    <source>
        <dbReference type="ARBA" id="ARBA00022692"/>
    </source>
</evidence>
<reference evidence="10" key="1">
    <citation type="journal article" date="2021" name="PeerJ">
        <title>Extensive microbial diversity within the chicken gut microbiome revealed by metagenomics and culture.</title>
        <authorList>
            <person name="Gilroy R."/>
            <person name="Ravi A."/>
            <person name="Getino M."/>
            <person name="Pursley I."/>
            <person name="Horton D.L."/>
            <person name="Alikhan N.F."/>
            <person name="Baker D."/>
            <person name="Gharbi K."/>
            <person name="Hall N."/>
            <person name="Watson M."/>
            <person name="Adriaenssens E.M."/>
            <person name="Foster-Nyarko E."/>
            <person name="Jarju S."/>
            <person name="Secka A."/>
            <person name="Antonio M."/>
            <person name="Oren A."/>
            <person name="Chaudhuri R.R."/>
            <person name="La Ragione R."/>
            <person name="Hildebrand F."/>
            <person name="Pallen M.J."/>
        </authorList>
    </citation>
    <scope>NUCLEOTIDE SEQUENCE</scope>
    <source>
        <strain evidence="10">ChiHjej13B12-4958</strain>
    </source>
</reference>
<evidence type="ECO:0000256" key="2">
    <source>
        <dbReference type="ARBA" id="ARBA00022448"/>
    </source>
</evidence>
<evidence type="ECO:0000256" key="7">
    <source>
        <dbReference type="ARBA" id="ARBA00023010"/>
    </source>
</evidence>
<proteinExistence type="inferred from homology"/>
<keyword evidence="4 9" id="KW-0812">Transmembrane</keyword>
<dbReference type="GO" id="GO:0008320">
    <property type="term" value="F:protein transmembrane transporter activity"/>
    <property type="evidence" value="ECO:0007669"/>
    <property type="project" value="UniProtKB-UniRule"/>
</dbReference>
<keyword evidence="8 9" id="KW-0472">Membrane</keyword>
<keyword evidence="7 9" id="KW-0811">Translocation</keyword>
<evidence type="ECO:0000313" key="11">
    <source>
        <dbReference type="Proteomes" id="UP000823858"/>
    </source>
</evidence>
<keyword evidence="3 9" id="KW-1003">Cell membrane</keyword>
<dbReference type="PANTHER" id="PTHR42982:SF8">
    <property type="entry name" value="SEC-INDEPENDENT PROTEIN TRANSLOCASE PROTEIN TATA"/>
    <property type="match status" value="1"/>
</dbReference>
<dbReference type="Gene3D" id="1.20.5.3310">
    <property type="match status" value="1"/>
</dbReference>
<name>A0A9D2TNH0_9CORY</name>
<comment type="subunit">
    <text evidence="9">The Tat system comprises two distinct complexes: a TatABC complex, containing multiple copies of TatA, TatB and TatC subunits, and a separate TatA complex, containing only TatA subunits. Substrates initially bind to the TatABC complex, which probably triggers association of the separate TatA complex to form the active translocon.</text>
</comment>
<evidence type="ECO:0000256" key="5">
    <source>
        <dbReference type="ARBA" id="ARBA00022927"/>
    </source>
</evidence>
<keyword evidence="5 9" id="KW-0653">Protein transport</keyword>
<organism evidence="10 11">
    <name type="scientific">Candidatus Corynebacterium faecigallinarum</name>
    <dbReference type="NCBI Taxonomy" id="2838528"/>
    <lineage>
        <taxon>Bacteria</taxon>
        <taxon>Bacillati</taxon>
        <taxon>Actinomycetota</taxon>
        <taxon>Actinomycetes</taxon>
        <taxon>Mycobacteriales</taxon>
        <taxon>Corynebacteriaceae</taxon>
        <taxon>Corynebacterium</taxon>
    </lineage>
</organism>